<organism evidence="3 4">
    <name type="scientific">Penicillium canescens</name>
    <dbReference type="NCBI Taxonomy" id="5083"/>
    <lineage>
        <taxon>Eukaryota</taxon>
        <taxon>Fungi</taxon>
        <taxon>Dikarya</taxon>
        <taxon>Ascomycota</taxon>
        <taxon>Pezizomycotina</taxon>
        <taxon>Eurotiomycetes</taxon>
        <taxon>Eurotiomycetidae</taxon>
        <taxon>Eurotiales</taxon>
        <taxon>Aspergillaceae</taxon>
        <taxon>Penicillium</taxon>
    </lineage>
</organism>
<keyword evidence="4" id="KW-1185">Reference proteome</keyword>
<reference evidence="3" key="2">
    <citation type="submission" date="2023-01" db="EMBL/GenBank/DDBJ databases">
        <authorList>
            <person name="Petersen C."/>
        </authorList>
    </citation>
    <scope>NUCLEOTIDE SEQUENCE</scope>
    <source>
        <strain evidence="3">IBT 15450</strain>
    </source>
</reference>
<name>A0AAD6IL66_PENCN</name>
<dbReference type="InterPro" id="IPR010730">
    <property type="entry name" value="HET"/>
</dbReference>
<evidence type="ECO:0000259" key="2">
    <source>
        <dbReference type="Pfam" id="PF06985"/>
    </source>
</evidence>
<dbReference type="PANTHER" id="PTHR24148:SF64">
    <property type="entry name" value="HETEROKARYON INCOMPATIBILITY DOMAIN-CONTAINING PROTEIN"/>
    <property type="match status" value="1"/>
</dbReference>
<evidence type="ECO:0000313" key="4">
    <source>
        <dbReference type="Proteomes" id="UP001219568"/>
    </source>
</evidence>
<protein>
    <recommendedName>
        <fullName evidence="2">Heterokaryon incompatibility domain-containing protein</fullName>
    </recommendedName>
</protein>
<proteinExistence type="predicted"/>
<dbReference type="InterPro" id="IPR052895">
    <property type="entry name" value="HetReg/Transcr_Mod"/>
</dbReference>
<comment type="caution">
    <text evidence="3">The sequence shown here is derived from an EMBL/GenBank/DDBJ whole genome shotgun (WGS) entry which is preliminary data.</text>
</comment>
<feature type="transmembrane region" description="Helical" evidence="1">
    <location>
        <begin position="704"/>
        <end position="727"/>
    </location>
</feature>
<evidence type="ECO:0000313" key="3">
    <source>
        <dbReference type="EMBL" id="KAJ6052659.1"/>
    </source>
</evidence>
<dbReference type="AlphaFoldDB" id="A0AAD6IL66"/>
<keyword evidence="1" id="KW-1133">Transmembrane helix</keyword>
<gene>
    <name evidence="3" type="ORF">N7460_003193</name>
</gene>
<dbReference type="Pfam" id="PF06985">
    <property type="entry name" value="HET"/>
    <property type="match status" value="1"/>
</dbReference>
<keyword evidence="1" id="KW-0812">Transmembrane</keyword>
<dbReference type="PANTHER" id="PTHR24148">
    <property type="entry name" value="ANKYRIN REPEAT DOMAIN-CONTAINING PROTEIN 39 HOMOLOG-RELATED"/>
    <property type="match status" value="1"/>
</dbReference>
<reference evidence="3" key="1">
    <citation type="journal article" date="2023" name="IMA Fungus">
        <title>Comparative genomic study of the Penicillium genus elucidates a diverse pangenome and 15 lateral gene transfer events.</title>
        <authorList>
            <person name="Petersen C."/>
            <person name="Sorensen T."/>
            <person name="Nielsen M.R."/>
            <person name="Sondergaard T.E."/>
            <person name="Sorensen J.L."/>
            <person name="Fitzpatrick D.A."/>
            <person name="Frisvad J.C."/>
            <person name="Nielsen K.L."/>
        </authorList>
    </citation>
    <scope>NUCLEOTIDE SEQUENCE</scope>
    <source>
        <strain evidence="3">IBT 15450</strain>
    </source>
</reference>
<evidence type="ECO:0000256" key="1">
    <source>
        <dbReference type="SAM" id="Phobius"/>
    </source>
</evidence>
<dbReference type="EMBL" id="JAQJZL010000002">
    <property type="protein sequence ID" value="KAJ6052659.1"/>
    <property type="molecule type" value="Genomic_DNA"/>
</dbReference>
<feature type="domain" description="Heterokaryon incompatibility" evidence="2">
    <location>
        <begin position="49"/>
        <end position="195"/>
    </location>
</feature>
<accession>A0AAD6IL66</accession>
<sequence>MSRRFSGSISEVITIARIQFCDDQDCGFASEQHLLIQLDHIPLDGKLGVALSYSWGEFNRQEVAVGHDVSGNVKKLELGQEWHVGDLQASLADLSQKYGGCWMDQLCIKQAAVDIRKSLANIPSIYRTLNVVVLVPSSPCSCSEENARLIINSFDSRLTAEVGKIAREHAGYRRKSCLNSSGLISYFDRVWTRQEFMYSRQISLLRTSKELVPCVRCEQDVESLGTYAGLLFQRNIEEGQTPSTAYQAVKSANTFFFRYAMDAMISYCAYEHASSRTDASYTLSKFLLGETIVNQQPAPDQLSLYSQLKSFLTQLSQLGRSARRATKECDYVLSVWVDCPGYVIPTNYKSMDLPELLEDAILQLEKNLDCSPLVTVPAALFGRDEAGGLWRPTTYLQRSAIHDARELYNVLSKSQRVPVSNGSIPLTCFLEHSLSVSSRADDYIRLFEGWPTAKVFDAMKNVCSGWPEDVLARVRDAHGMPSADSREHYLVTLFAELVVVKAMNALETISRKEPSWEIRDTDHHDAMYGLVAIALGISRSACEAQGLRLMVSLEYPPCIGFMKPELSLQEPTPTYNERVQGRQGHNDEYLTVCTAVYSHKAGCALLEASIEAQGPPVVLKVSGIWVPMKYTPLHEVAALAQTSSRDGRLGGPSVSPAFDPFKYLIYIVPETQTENIVISERPLDDSDLPAHHKKVPATSQRPRYLRLVFFSIVFVYSLLALAVWTILLMS</sequence>
<dbReference type="Proteomes" id="UP001219568">
    <property type="component" value="Unassembled WGS sequence"/>
</dbReference>
<keyword evidence="1" id="KW-0472">Membrane</keyword>